<organism evidence="1 2">
    <name type="scientific">Austropuccinia psidii MF-1</name>
    <dbReference type="NCBI Taxonomy" id="1389203"/>
    <lineage>
        <taxon>Eukaryota</taxon>
        <taxon>Fungi</taxon>
        <taxon>Dikarya</taxon>
        <taxon>Basidiomycota</taxon>
        <taxon>Pucciniomycotina</taxon>
        <taxon>Pucciniomycetes</taxon>
        <taxon>Pucciniales</taxon>
        <taxon>Sphaerophragmiaceae</taxon>
        <taxon>Austropuccinia</taxon>
    </lineage>
</organism>
<reference evidence="1" key="1">
    <citation type="submission" date="2021-03" db="EMBL/GenBank/DDBJ databases">
        <title>Draft genome sequence of rust myrtle Austropuccinia psidii MF-1, a brazilian biotype.</title>
        <authorList>
            <person name="Quecine M.C."/>
            <person name="Pachon D.M.R."/>
            <person name="Bonatelli M.L."/>
            <person name="Correr F.H."/>
            <person name="Franceschini L.M."/>
            <person name="Leite T.F."/>
            <person name="Margarido G.R.A."/>
            <person name="Almeida C.A."/>
            <person name="Ferrarezi J.A."/>
            <person name="Labate C.A."/>
        </authorList>
    </citation>
    <scope>NUCLEOTIDE SEQUENCE</scope>
    <source>
        <strain evidence="1">MF-1</strain>
    </source>
</reference>
<keyword evidence="2" id="KW-1185">Reference proteome</keyword>
<dbReference type="AlphaFoldDB" id="A0A9Q3BC23"/>
<dbReference type="Proteomes" id="UP000765509">
    <property type="component" value="Unassembled WGS sequence"/>
</dbReference>
<gene>
    <name evidence="1" type="ORF">O181_002511</name>
</gene>
<evidence type="ECO:0000313" key="1">
    <source>
        <dbReference type="EMBL" id="MBW0462796.1"/>
    </source>
</evidence>
<accession>A0A9Q3BC23</accession>
<sequence>MVYQIKKSTWTPNFDLETAFKYAKFNSERDRALPFLFQKKDRITELYPDISKLIIHRKMLRQCGGDLHNSVKSRTNEKYSGEDIIYIPEVITRTEIGCSGMKLKARFATPLEDSVDKKPKENLIHKRNKSA</sequence>
<name>A0A9Q3BC23_9BASI</name>
<dbReference type="EMBL" id="AVOT02000421">
    <property type="protein sequence ID" value="MBW0462796.1"/>
    <property type="molecule type" value="Genomic_DNA"/>
</dbReference>
<evidence type="ECO:0000313" key="2">
    <source>
        <dbReference type="Proteomes" id="UP000765509"/>
    </source>
</evidence>
<protein>
    <submittedName>
        <fullName evidence="1">Uncharacterized protein</fullName>
    </submittedName>
</protein>
<comment type="caution">
    <text evidence="1">The sequence shown here is derived from an EMBL/GenBank/DDBJ whole genome shotgun (WGS) entry which is preliminary data.</text>
</comment>
<proteinExistence type="predicted"/>